<organism evidence="2 3">
    <name type="scientific">Bradyrhizobium iriomotense</name>
    <dbReference type="NCBI Taxonomy" id="441950"/>
    <lineage>
        <taxon>Bacteria</taxon>
        <taxon>Pseudomonadati</taxon>
        <taxon>Pseudomonadota</taxon>
        <taxon>Alphaproteobacteria</taxon>
        <taxon>Hyphomicrobiales</taxon>
        <taxon>Nitrobacteraceae</taxon>
        <taxon>Bradyrhizobium</taxon>
    </lineage>
</organism>
<proteinExistence type="predicted"/>
<dbReference type="Proteomes" id="UP001156905">
    <property type="component" value="Unassembled WGS sequence"/>
</dbReference>
<sequence length="67" mass="7727">MSMLTHRFEHFPHSPAERSSLATRLTPAHRKAIRRIGLRVLAILSMGSVLTALIALKTVIFMWRFHF</sequence>
<dbReference type="RefSeq" id="WP_284263849.1">
    <property type="nucleotide sequence ID" value="NZ_BSOW01000005.1"/>
</dbReference>
<keyword evidence="1" id="KW-0472">Membrane</keyword>
<dbReference type="EMBL" id="BSOW01000005">
    <property type="protein sequence ID" value="GLR85083.1"/>
    <property type="molecule type" value="Genomic_DNA"/>
</dbReference>
<reference evidence="3" key="1">
    <citation type="journal article" date="2019" name="Int. J. Syst. Evol. Microbiol.">
        <title>The Global Catalogue of Microorganisms (GCM) 10K type strain sequencing project: providing services to taxonomists for standard genome sequencing and annotation.</title>
        <authorList>
            <consortium name="The Broad Institute Genomics Platform"/>
            <consortium name="The Broad Institute Genome Sequencing Center for Infectious Disease"/>
            <person name="Wu L."/>
            <person name="Ma J."/>
        </authorList>
    </citation>
    <scope>NUCLEOTIDE SEQUENCE [LARGE SCALE GENOMIC DNA]</scope>
    <source>
        <strain evidence="3">NBRC 102520</strain>
    </source>
</reference>
<name>A0ABQ6AU45_9BRAD</name>
<accession>A0ABQ6AU45</accession>
<evidence type="ECO:0000256" key="1">
    <source>
        <dbReference type="SAM" id="Phobius"/>
    </source>
</evidence>
<keyword evidence="3" id="KW-1185">Reference proteome</keyword>
<evidence type="ECO:0000313" key="2">
    <source>
        <dbReference type="EMBL" id="GLR85083.1"/>
    </source>
</evidence>
<keyword evidence="1" id="KW-0812">Transmembrane</keyword>
<evidence type="ECO:0000313" key="3">
    <source>
        <dbReference type="Proteomes" id="UP001156905"/>
    </source>
</evidence>
<keyword evidence="1" id="KW-1133">Transmembrane helix</keyword>
<comment type="caution">
    <text evidence="2">The sequence shown here is derived from an EMBL/GenBank/DDBJ whole genome shotgun (WGS) entry which is preliminary data.</text>
</comment>
<gene>
    <name evidence="2" type="ORF">GCM10007857_17930</name>
</gene>
<feature type="transmembrane region" description="Helical" evidence="1">
    <location>
        <begin position="40"/>
        <end position="63"/>
    </location>
</feature>
<protein>
    <submittedName>
        <fullName evidence="2">Uncharacterized protein</fullName>
    </submittedName>
</protein>